<sequence>RDGLERDGLERVGLSVHELSSRLVTRWMEWIGQTVDTKKGKDGRAAMVLYVGCLRTIHNRAKLEFNDEDRGVVNIPYSPFARVVMPKIGLARPRALTLEQLRAMLALEPEPEYEGRLRMATIAREAFLLSFFLIGMNSVDMLGAERYEDGRVTYNRQKTRGRRLDGAEMSVRVEPEARELFERWRDPAGRRVFKFYRRYSSMVTFTRCLNVGLKEVGRRIGVEGLQFYAARHTWATLAANEAGVDKWTVHLALNHSDPQMKVTDYYIRRDWRVIDEANRKVMDLVFGKGE</sequence>
<dbReference type="AlphaFoldDB" id="J9G0I9"/>
<gene>
    <name evidence="3" type="ORF">EVA_11540</name>
</gene>
<name>J9G0I9_9ZZZZ</name>
<dbReference type="GO" id="GO:0003677">
    <property type="term" value="F:DNA binding"/>
    <property type="evidence" value="ECO:0007669"/>
    <property type="project" value="InterPro"/>
</dbReference>
<dbReference type="Gene3D" id="1.10.443.10">
    <property type="entry name" value="Intergrase catalytic core"/>
    <property type="match status" value="1"/>
</dbReference>
<evidence type="ECO:0000313" key="3">
    <source>
        <dbReference type="EMBL" id="EJX00354.1"/>
    </source>
</evidence>
<proteinExistence type="predicted"/>
<feature type="domain" description="Tyr recombinase" evidence="2">
    <location>
        <begin position="91"/>
        <end position="283"/>
    </location>
</feature>
<feature type="non-terminal residue" evidence="3">
    <location>
        <position position="1"/>
    </location>
</feature>
<comment type="caution">
    <text evidence="3">The sequence shown here is derived from an EMBL/GenBank/DDBJ whole genome shotgun (WGS) entry which is preliminary data.</text>
</comment>
<dbReference type="InterPro" id="IPR002104">
    <property type="entry name" value="Integrase_catalytic"/>
</dbReference>
<dbReference type="InterPro" id="IPR013762">
    <property type="entry name" value="Integrase-like_cat_sf"/>
</dbReference>
<dbReference type="SUPFAM" id="SSF56349">
    <property type="entry name" value="DNA breaking-rejoining enzymes"/>
    <property type="match status" value="1"/>
</dbReference>
<dbReference type="GO" id="GO:0015074">
    <property type="term" value="P:DNA integration"/>
    <property type="evidence" value="ECO:0007669"/>
    <property type="project" value="InterPro"/>
</dbReference>
<keyword evidence="1" id="KW-0233">DNA recombination</keyword>
<evidence type="ECO:0000259" key="2">
    <source>
        <dbReference type="PROSITE" id="PS51898"/>
    </source>
</evidence>
<dbReference type="PROSITE" id="PS51898">
    <property type="entry name" value="TYR_RECOMBINASE"/>
    <property type="match status" value="1"/>
</dbReference>
<organism evidence="3">
    <name type="scientific">gut metagenome</name>
    <dbReference type="NCBI Taxonomy" id="749906"/>
    <lineage>
        <taxon>unclassified sequences</taxon>
        <taxon>metagenomes</taxon>
        <taxon>organismal metagenomes</taxon>
    </lineage>
</organism>
<accession>J9G0I9</accession>
<dbReference type="EMBL" id="AMCI01003420">
    <property type="protein sequence ID" value="EJX00354.1"/>
    <property type="molecule type" value="Genomic_DNA"/>
</dbReference>
<protein>
    <submittedName>
        <fullName evidence="3">Transposase</fullName>
    </submittedName>
</protein>
<reference evidence="3" key="1">
    <citation type="journal article" date="2012" name="PLoS ONE">
        <title>Gene sets for utilization of primary and secondary nutrition supplies in the distal gut of endangered iberian lynx.</title>
        <authorList>
            <person name="Alcaide M."/>
            <person name="Messina E."/>
            <person name="Richter M."/>
            <person name="Bargiela R."/>
            <person name="Peplies J."/>
            <person name="Huws S.A."/>
            <person name="Newbold C.J."/>
            <person name="Golyshin P.N."/>
            <person name="Simon M.A."/>
            <person name="Lopez G."/>
            <person name="Yakimov M.M."/>
            <person name="Ferrer M."/>
        </authorList>
    </citation>
    <scope>NUCLEOTIDE SEQUENCE</scope>
</reference>
<evidence type="ECO:0000256" key="1">
    <source>
        <dbReference type="ARBA" id="ARBA00023172"/>
    </source>
</evidence>
<dbReference type="GO" id="GO:0006310">
    <property type="term" value="P:DNA recombination"/>
    <property type="evidence" value="ECO:0007669"/>
    <property type="project" value="UniProtKB-KW"/>
</dbReference>
<dbReference type="InterPro" id="IPR011010">
    <property type="entry name" value="DNA_brk_join_enz"/>
</dbReference>